<dbReference type="SMART" id="SM00857">
    <property type="entry name" value="Resolvase"/>
    <property type="match status" value="1"/>
</dbReference>
<dbReference type="InterPro" id="IPR025827">
    <property type="entry name" value="Zn_ribbon_recom_dom"/>
</dbReference>
<dbReference type="PROSITE" id="PS51737">
    <property type="entry name" value="RECOMBINASE_DNA_BIND"/>
    <property type="match status" value="1"/>
</dbReference>
<feature type="domain" description="Resolvase/invertase-type recombinase catalytic" evidence="1">
    <location>
        <begin position="5"/>
        <end position="169"/>
    </location>
</feature>
<dbReference type="InterPro" id="IPR011109">
    <property type="entry name" value="DNA_bind_recombinase_dom"/>
</dbReference>
<dbReference type="SUPFAM" id="SSF53041">
    <property type="entry name" value="Resolvase-like"/>
    <property type="match status" value="1"/>
</dbReference>
<evidence type="ECO:0000259" key="1">
    <source>
        <dbReference type="PROSITE" id="PS51736"/>
    </source>
</evidence>
<dbReference type="InterPro" id="IPR050639">
    <property type="entry name" value="SSR_resolvase"/>
</dbReference>
<dbReference type="STRING" id="229921.ADN01_03440"/>
<dbReference type="InterPro" id="IPR006119">
    <property type="entry name" value="Resolv_N"/>
</dbReference>
<name>A0A0N8GSQ3_9CHLR</name>
<dbReference type="PANTHER" id="PTHR30461">
    <property type="entry name" value="DNA-INVERTASE FROM LAMBDOID PROPHAGE"/>
    <property type="match status" value="1"/>
</dbReference>
<dbReference type="Pfam" id="PF13408">
    <property type="entry name" value="Zn_ribbon_recom"/>
    <property type="match status" value="1"/>
</dbReference>
<dbReference type="CDD" id="cd00338">
    <property type="entry name" value="Ser_Recombinase"/>
    <property type="match status" value="1"/>
</dbReference>
<dbReference type="GO" id="GO:0000150">
    <property type="term" value="F:DNA strand exchange activity"/>
    <property type="evidence" value="ECO:0007669"/>
    <property type="project" value="InterPro"/>
</dbReference>
<evidence type="ECO:0008006" key="5">
    <source>
        <dbReference type="Google" id="ProtNLM"/>
    </source>
</evidence>
<dbReference type="AlphaFoldDB" id="A0A0N8GSQ3"/>
<gene>
    <name evidence="3" type="ORF">ADN01_03440</name>
</gene>
<evidence type="ECO:0000313" key="3">
    <source>
        <dbReference type="EMBL" id="KPL89938.1"/>
    </source>
</evidence>
<evidence type="ECO:0000259" key="2">
    <source>
        <dbReference type="PROSITE" id="PS51737"/>
    </source>
</evidence>
<dbReference type="Proteomes" id="UP000050501">
    <property type="component" value="Unassembled WGS sequence"/>
</dbReference>
<comment type="caution">
    <text evidence="3">The sequence shown here is derived from an EMBL/GenBank/DDBJ whole genome shotgun (WGS) entry which is preliminary data.</text>
</comment>
<sequence>MATKRAIIYSRVSTDDQRSNFSIPTQIAECVKYCQNNGYTLVGNAFVDKQSGLDVEKNPNSIPAYVDDYSSREMNRPSLDAALTYLEDYGFDVVVVHSIDRLARDPYIRQTLEKEFFRRGAKVEFALGNYDDSPEGEVRKDMDATFAKWENAKRVERCNRGKRGKAEKGLYVGGRTPYGYILDAKGMGGLSIHPEQAEVVRLIFSLYGEENYSMHRIRVELENRSIPSYTGKPNWHLSAIRNILTNTAYKGYVHYNKSVCRSNSDRKPREKREWIKIEIAPLIDVQLFNLVQMRIKDHREALRRQPQHFYLLSGMIRCMECEKPYRANFQKDRPKEHRKAHRSYRHRRIEGQCMDREITAVRLEERVWEAVKEMLVDTEVLRQAYYQAQQLDVENRSRSRILLEGYYRSAGKLEQQLTNLTRAYTDPDIQMTKTEYLAQRVQLDRDLTEVRAKIEEIEAVPTAVPTQRQFEDLEGFAQKVRERIANEDWDPTPESKRQVLELLHAKVVLSKDGSGKVTGWFGETSGFSYTRRSHFGRPGRKNE</sequence>
<dbReference type="GO" id="GO:0003677">
    <property type="term" value="F:DNA binding"/>
    <property type="evidence" value="ECO:0007669"/>
    <property type="project" value="InterPro"/>
</dbReference>
<organism evidence="3 4">
    <name type="scientific">Levilinea saccharolytica</name>
    <dbReference type="NCBI Taxonomy" id="229921"/>
    <lineage>
        <taxon>Bacteria</taxon>
        <taxon>Bacillati</taxon>
        <taxon>Chloroflexota</taxon>
        <taxon>Anaerolineae</taxon>
        <taxon>Anaerolineales</taxon>
        <taxon>Anaerolineaceae</taxon>
        <taxon>Levilinea</taxon>
    </lineage>
</organism>
<evidence type="ECO:0000313" key="4">
    <source>
        <dbReference type="Proteomes" id="UP000050501"/>
    </source>
</evidence>
<dbReference type="PANTHER" id="PTHR30461:SF23">
    <property type="entry name" value="DNA RECOMBINASE-RELATED"/>
    <property type="match status" value="1"/>
</dbReference>
<keyword evidence="4" id="KW-1185">Reference proteome</keyword>
<dbReference type="Gene3D" id="3.90.1750.20">
    <property type="entry name" value="Putative Large Serine Recombinase, Chain B, Domain 2"/>
    <property type="match status" value="1"/>
</dbReference>
<dbReference type="Pfam" id="PF07508">
    <property type="entry name" value="Recombinase"/>
    <property type="match status" value="1"/>
</dbReference>
<dbReference type="Pfam" id="PF00239">
    <property type="entry name" value="Resolvase"/>
    <property type="match status" value="2"/>
</dbReference>
<reference evidence="3 4" key="1">
    <citation type="submission" date="2015-07" db="EMBL/GenBank/DDBJ databases">
        <title>Genome sequence of Levilinea saccharolytica DSM 16555.</title>
        <authorList>
            <person name="Hemp J."/>
            <person name="Ward L.M."/>
            <person name="Pace L.A."/>
            <person name="Fischer W.W."/>
        </authorList>
    </citation>
    <scope>NUCLEOTIDE SEQUENCE [LARGE SCALE GENOMIC DNA]</scope>
    <source>
        <strain evidence="3 4">KIBI-1</strain>
    </source>
</reference>
<dbReference type="OrthoDB" id="165235at2"/>
<dbReference type="PROSITE" id="PS51736">
    <property type="entry name" value="RECOMBINASES_3"/>
    <property type="match status" value="1"/>
</dbReference>
<feature type="domain" description="Recombinase" evidence="2">
    <location>
        <begin position="177"/>
        <end position="301"/>
    </location>
</feature>
<accession>A0A0N8GSQ3</accession>
<dbReference type="Gene3D" id="3.40.50.1390">
    <property type="entry name" value="Resolvase, N-terminal catalytic domain"/>
    <property type="match status" value="1"/>
</dbReference>
<protein>
    <recommendedName>
        <fullName evidence="5">Recombinase family protein</fullName>
    </recommendedName>
</protein>
<dbReference type="EMBL" id="LGCM01000014">
    <property type="protein sequence ID" value="KPL89938.1"/>
    <property type="molecule type" value="Genomic_DNA"/>
</dbReference>
<proteinExistence type="predicted"/>
<dbReference type="InterPro" id="IPR038109">
    <property type="entry name" value="DNA_bind_recomb_sf"/>
</dbReference>
<dbReference type="RefSeq" id="WP_062416887.1">
    <property type="nucleotide sequence ID" value="NZ_DF967974.1"/>
</dbReference>
<dbReference type="InterPro" id="IPR036162">
    <property type="entry name" value="Resolvase-like_N_sf"/>
</dbReference>